<organism evidence="2 3">
    <name type="scientific">Fusarium oxysporum f. sp. cubense</name>
    <dbReference type="NCBI Taxonomy" id="61366"/>
    <lineage>
        <taxon>Eukaryota</taxon>
        <taxon>Fungi</taxon>
        <taxon>Dikarya</taxon>
        <taxon>Ascomycota</taxon>
        <taxon>Pezizomycotina</taxon>
        <taxon>Sordariomycetes</taxon>
        <taxon>Hypocreomycetidae</taxon>
        <taxon>Hypocreales</taxon>
        <taxon>Nectriaceae</taxon>
        <taxon>Fusarium</taxon>
        <taxon>Fusarium oxysporum species complex</taxon>
    </lineage>
</organism>
<evidence type="ECO:0000259" key="1">
    <source>
        <dbReference type="Pfam" id="PF06985"/>
    </source>
</evidence>
<comment type="caution">
    <text evidence="2">The sequence shown here is derived from an EMBL/GenBank/DDBJ whole genome shotgun (WGS) entry which is preliminary data.</text>
</comment>
<evidence type="ECO:0000313" key="3">
    <source>
        <dbReference type="Proteomes" id="UP000321331"/>
    </source>
</evidence>
<dbReference type="PANTHER" id="PTHR24148">
    <property type="entry name" value="ANKYRIN REPEAT DOMAIN-CONTAINING PROTEIN 39 HOMOLOG-RELATED"/>
    <property type="match status" value="1"/>
</dbReference>
<gene>
    <name evidence="2" type="ORF">FocTR4_00002131</name>
</gene>
<dbReference type="Proteomes" id="UP000321331">
    <property type="component" value="Unassembled WGS sequence"/>
</dbReference>
<dbReference type="AlphaFoldDB" id="A0A5C6T3Z1"/>
<sequence>MSAKLFSYKPLYPRPNCTYIRLLRLHPSTAVCNPLTGDLEDYPLGNEEVGMFETLSYIWGDAFVSEYMVLGGKRFSIRQNLHDALRRLRLSNAPRILWVDSICIDQLDNTEKSAQIPLMGQIYSTARSVITPPTIPRASPARTLHPWRNGRRAWILPPLSKVLDVFNHDVTSTTTSETIDITCEDIEVFLKRPWFSRRWIIQELHNARNVTIYFGCHQLSWKDFSLALETLSTSLEEDCNSLQGLSAYRLIIWRKISKFDSVLESIENFYDFAGMDDRDRIAAFLTLGWPHTSVGSDFLVNYAQSVEENYIRFTIHMIKVGKCAEILLAASHGYRGTVDAQNHLPSWVPDWRIVKRPNIISRPYGDFNVHITDESSVEFVGRKTHVFSHDQPVATDGVHPDTIQPKSKIQWLKGDFICNLVSGIGIQDTNKLIMRRCRESNRFAILGGAFNLAEVLETSWENYISKLDNPAEQRFIVK</sequence>
<dbReference type="Pfam" id="PF06985">
    <property type="entry name" value="HET"/>
    <property type="match status" value="1"/>
</dbReference>
<accession>A0A5C6T3Z1</accession>
<protein>
    <recommendedName>
        <fullName evidence="1">Heterokaryon incompatibility domain-containing protein</fullName>
    </recommendedName>
</protein>
<dbReference type="EMBL" id="VMNF01000007">
    <property type="protein sequence ID" value="TXC05074.1"/>
    <property type="molecule type" value="Genomic_DNA"/>
</dbReference>
<proteinExistence type="predicted"/>
<dbReference type="PANTHER" id="PTHR24148:SF64">
    <property type="entry name" value="HETEROKARYON INCOMPATIBILITY DOMAIN-CONTAINING PROTEIN"/>
    <property type="match status" value="1"/>
</dbReference>
<dbReference type="InterPro" id="IPR052895">
    <property type="entry name" value="HetReg/Transcr_Mod"/>
</dbReference>
<reference evidence="2 3" key="1">
    <citation type="submission" date="2019-07" db="EMBL/GenBank/DDBJ databases">
        <title>The First High-Quality Draft Genome Sequence of the Causal Agent of the Current Panama Disease Epidemic.</title>
        <authorList>
            <person name="Warmington R.J."/>
            <person name="Kay W."/>
            <person name="Jeffries A."/>
            <person name="Bebber D."/>
            <person name="Moore K."/>
            <person name="Studholme D.J."/>
        </authorList>
    </citation>
    <scope>NUCLEOTIDE SEQUENCE [LARGE SCALE GENOMIC DNA]</scope>
    <source>
        <strain evidence="2 3">TR4</strain>
    </source>
</reference>
<dbReference type="InterPro" id="IPR010730">
    <property type="entry name" value="HET"/>
</dbReference>
<feature type="domain" description="Heterokaryon incompatibility" evidence="1">
    <location>
        <begin position="52"/>
        <end position="203"/>
    </location>
</feature>
<name>A0A5C6T3Z1_FUSOC</name>
<evidence type="ECO:0000313" key="2">
    <source>
        <dbReference type="EMBL" id="TXC05074.1"/>
    </source>
</evidence>